<organism evidence="3 4">
    <name type="scientific">Buddleja alternifolia</name>
    <dbReference type="NCBI Taxonomy" id="168488"/>
    <lineage>
        <taxon>Eukaryota</taxon>
        <taxon>Viridiplantae</taxon>
        <taxon>Streptophyta</taxon>
        <taxon>Embryophyta</taxon>
        <taxon>Tracheophyta</taxon>
        <taxon>Spermatophyta</taxon>
        <taxon>Magnoliopsida</taxon>
        <taxon>eudicotyledons</taxon>
        <taxon>Gunneridae</taxon>
        <taxon>Pentapetalae</taxon>
        <taxon>asterids</taxon>
        <taxon>lamiids</taxon>
        <taxon>Lamiales</taxon>
        <taxon>Scrophulariaceae</taxon>
        <taxon>Buddlejeae</taxon>
        <taxon>Buddleja</taxon>
    </lineage>
</organism>
<dbReference type="Proteomes" id="UP000826271">
    <property type="component" value="Unassembled WGS sequence"/>
</dbReference>
<comment type="caution">
    <text evidence="3">The sequence shown here is derived from an EMBL/GenBank/DDBJ whole genome shotgun (WGS) entry which is preliminary data.</text>
</comment>
<dbReference type="InterPro" id="IPR007942">
    <property type="entry name" value="PLipase-like"/>
</dbReference>
<evidence type="ECO:0000313" key="3">
    <source>
        <dbReference type="EMBL" id="KAG8374934.1"/>
    </source>
</evidence>
<gene>
    <name evidence="3" type="ORF">BUALT_Bualt10G0047200</name>
</gene>
<name>A0AAV6WXU9_9LAMI</name>
<sequence>MDEIGGMASSPSYKIKREENGGGDGGGGAALLTPPPVIPPAVEDPSRKRARPPGKHSATGSKVFRIAPNLFYWIYEKGWMLELEREIGNLEPTIESIKAKYGDIEKDCDLKSEVMRKVVVSGICNVLKELHKLKIEELNVDSLEKYYEAVKDAEKIKIDVKWLRPQLDKIKEAINSKVGAKGLIAERDVQKNKLKEQEEELKTLNIRKQNLEKEMVLTTAKIQSLDKDISSRTYDFAKFKSLAFFNLFR</sequence>
<dbReference type="PANTHER" id="PTHR35358">
    <property type="entry name" value="OS06G0711100 PROTEIN"/>
    <property type="match status" value="1"/>
</dbReference>
<evidence type="ECO:0000256" key="1">
    <source>
        <dbReference type="SAM" id="Coils"/>
    </source>
</evidence>
<evidence type="ECO:0000256" key="2">
    <source>
        <dbReference type="SAM" id="MobiDB-lite"/>
    </source>
</evidence>
<dbReference type="EMBL" id="WHWC01000010">
    <property type="protein sequence ID" value="KAG8374934.1"/>
    <property type="molecule type" value="Genomic_DNA"/>
</dbReference>
<reference evidence="3" key="1">
    <citation type="submission" date="2019-10" db="EMBL/GenBank/DDBJ databases">
        <authorList>
            <person name="Zhang R."/>
            <person name="Pan Y."/>
            <person name="Wang J."/>
            <person name="Ma R."/>
            <person name="Yu S."/>
        </authorList>
    </citation>
    <scope>NUCLEOTIDE SEQUENCE</scope>
    <source>
        <strain evidence="3">LA-IB0</strain>
        <tissue evidence="3">Leaf</tissue>
    </source>
</reference>
<proteinExistence type="predicted"/>
<feature type="coiled-coil region" evidence="1">
    <location>
        <begin position="180"/>
        <end position="228"/>
    </location>
</feature>
<evidence type="ECO:0000313" key="4">
    <source>
        <dbReference type="Proteomes" id="UP000826271"/>
    </source>
</evidence>
<accession>A0AAV6WXU9</accession>
<keyword evidence="1" id="KW-0175">Coiled coil</keyword>
<dbReference type="Pfam" id="PF05278">
    <property type="entry name" value="PEARLI-4"/>
    <property type="match status" value="1"/>
</dbReference>
<keyword evidence="4" id="KW-1185">Reference proteome</keyword>
<dbReference type="AlphaFoldDB" id="A0AAV6WXU9"/>
<feature type="region of interest" description="Disordered" evidence="2">
    <location>
        <begin position="1"/>
        <end position="59"/>
    </location>
</feature>
<protein>
    <submittedName>
        <fullName evidence="3">Uncharacterized protein</fullName>
    </submittedName>
</protein>
<dbReference type="PANTHER" id="PTHR35358:SF7">
    <property type="entry name" value="EXPRESSED PROTEIN"/>
    <property type="match status" value="1"/>
</dbReference>